<dbReference type="InterPro" id="IPR043502">
    <property type="entry name" value="DNA/RNA_pol_sf"/>
</dbReference>
<dbReference type="SUPFAM" id="SSF56672">
    <property type="entry name" value="DNA/RNA polymerases"/>
    <property type="match status" value="1"/>
</dbReference>
<gene>
    <name evidence="2" type="ORF">g.12458</name>
</gene>
<sequence length="466" mass="53744">PASIIKLNINLLKNPLLHIINNSLLQGIFPDCFKKGKVVPIYKGGEKNKCENYRPINLNCVIGKLIEKCVKIQVTKYVTDHDILFKNQFGFRKDKNLNDNLYTLTTSIHQSIVSNKKTLLIFIDLAKAFDVIDRDLLIKMLDCAGFDNTSLNWFRSYLSNRSQVVSIFDEHSEEKYNDFGVIQGSTLGPLLFLIYVNNPGKVELNQGKMFLYADDTALLFEGASWEEVFGVAERGLCAVRRWFDQNRLTVNVKKTKYMAISLRADCDPVNLSLRLHNCGNRNGCFSCECVERVSEYKYLGVMVDCRLKWSSHVTYINNKLRKCIFIFNNLSDVLPFNLLRTVYYAYVQSILQYGIIAWGRTYKKNMMPLEITQKAIMKAAIQKPRLYSTEALFDEFKVFNINQLYARVIVMYIFKNKSKMFQNVTHTYLTRTASNIGISTPRVSKTINYTNPFFVSTVILKRLPSD</sequence>
<dbReference type="EMBL" id="GEBQ01027182">
    <property type="protein sequence ID" value="JAT12795.1"/>
    <property type="molecule type" value="Transcribed_RNA"/>
</dbReference>
<accession>A0A1B6KMW1</accession>
<protein>
    <recommendedName>
        <fullName evidence="1">Reverse transcriptase domain-containing protein</fullName>
    </recommendedName>
</protein>
<dbReference type="CDD" id="cd01650">
    <property type="entry name" value="RT_nLTR_like"/>
    <property type="match status" value="1"/>
</dbReference>
<dbReference type="AlphaFoldDB" id="A0A1B6KMW1"/>
<proteinExistence type="predicted"/>
<dbReference type="PANTHER" id="PTHR33332">
    <property type="entry name" value="REVERSE TRANSCRIPTASE DOMAIN-CONTAINING PROTEIN"/>
    <property type="match status" value="1"/>
</dbReference>
<reference evidence="2" key="1">
    <citation type="submission" date="2015-11" db="EMBL/GenBank/DDBJ databases">
        <title>De novo transcriptome assembly of four potential Pierce s Disease insect vectors from Arizona vineyards.</title>
        <authorList>
            <person name="Tassone E.E."/>
        </authorList>
    </citation>
    <scope>NUCLEOTIDE SEQUENCE</scope>
</reference>
<evidence type="ECO:0000313" key="2">
    <source>
        <dbReference type="EMBL" id="JAT12795.1"/>
    </source>
</evidence>
<dbReference type="InterPro" id="IPR000477">
    <property type="entry name" value="RT_dom"/>
</dbReference>
<name>A0A1B6KMW1_9HEMI</name>
<evidence type="ECO:0000259" key="1">
    <source>
        <dbReference type="PROSITE" id="PS50878"/>
    </source>
</evidence>
<feature type="domain" description="Reverse transcriptase" evidence="1">
    <location>
        <begin position="22"/>
        <end position="303"/>
    </location>
</feature>
<feature type="non-terminal residue" evidence="2">
    <location>
        <position position="1"/>
    </location>
</feature>
<dbReference type="PROSITE" id="PS50878">
    <property type="entry name" value="RT_POL"/>
    <property type="match status" value="1"/>
</dbReference>
<feature type="non-terminal residue" evidence="2">
    <location>
        <position position="466"/>
    </location>
</feature>
<dbReference type="Pfam" id="PF00078">
    <property type="entry name" value="RVT_1"/>
    <property type="match status" value="1"/>
</dbReference>
<organism evidence="2">
    <name type="scientific">Graphocephala atropunctata</name>
    <dbReference type="NCBI Taxonomy" id="36148"/>
    <lineage>
        <taxon>Eukaryota</taxon>
        <taxon>Metazoa</taxon>
        <taxon>Ecdysozoa</taxon>
        <taxon>Arthropoda</taxon>
        <taxon>Hexapoda</taxon>
        <taxon>Insecta</taxon>
        <taxon>Pterygota</taxon>
        <taxon>Neoptera</taxon>
        <taxon>Paraneoptera</taxon>
        <taxon>Hemiptera</taxon>
        <taxon>Auchenorrhyncha</taxon>
        <taxon>Membracoidea</taxon>
        <taxon>Cicadellidae</taxon>
        <taxon>Cicadellinae</taxon>
        <taxon>Cicadellini</taxon>
        <taxon>Graphocephala</taxon>
    </lineage>
</organism>
<dbReference type="GO" id="GO:0071897">
    <property type="term" value="P:DNA biosynthetic process"/>
    <property type="evidence" value="ECO:0007669"/>
    <property type="project" value="UniProtKB-ARBA"/>
</dbReference>